<dbReference type="VEuPathDB" id="FungiDB:F9C07_4754"/>
<evidence type="ECO:0008006" key="4">
    <source>
        <dbReference type="Google" id="ProtNLM"/>
    </source>
</evidence>
<proteinExistence type="predicted"/>
<feature type="signal peptide" evidence="1">
    <location>
        <begin position="1"/>
        <end position="16"/>
    </location>
</feature>
<reference evidence="3" key="1">
    <citation type="journal article" date="2021" name="G3 (Bethesda)">
        <title>Chromosome assembled and annotated genome sequence of Aspergillus flavus NRRL 3357.</title>
        <authorList>
            <person name="Skerker J.M."/>
            <person name="Pianalto K.M."/>
            <person name="Mondo S.J."/>
            <person name="Yang K."/>
            <person name="Arkin A.P."/>
            <person name="Keller N.P."/>
            <person name="Grigoriev I.V."/>
            <person name="Louise Glass N.L."/>
        </authorList>
    </citation>
    <scope>NUCLEOTIDE SEQUENCE [LARGE SCALE GENOMIC DNA]</scope>
    <source>
        <strain evidence="3">ATCC 200026 / FGSC A1120 / IAM 13836 / NRRL 3357 / JCM 12722 / SRRC 167</strain>
    </source>
</reference>
<accession>A0A7U2MLY9</accession>
<name>A0A7U2MLY9_ASPFN</name>
<gene>
    <name evidence="2" type="ORF">F9C07_4754</name>
</gene>
<dbReference type="VEuPathDB" id="FungiDB:AFLA_006951"/>
<organism evidence="2 3">
    <name type="scientific">Aspergillus flavus (strain ATCC 200026 / FGSC A1120 / IAM 13836 / NRRL 3357 / JCM 12722 / SRRC 167)</name>
    <dbReference type="NCBI Taxonomy" id="332952"/>
    <lineage>
        <taxon>Eukaryota</taxon>
        <taxon>Fungi</taxon>
        <taxon>Dikarya</taxon>
        <taxon>Ascomycota</taxon>
        <taxon>Pezizomycotina</taxon>
        <taxon>Eurotiomycetes</taxon>
        <taxon>Eurotiomycetidae</taxon>
        <taxon>Eurotiales</taxon>
        <taxon>Aspergillaceae</taxon>
        <taxon>Aspergillus</taxon>
        <taxon>Aspergillus subgen. Circumdati</taxon>
    </lineage>
</organism>
<keyword evidence="3" id="KW-1185">Reference proteome</keyword>
<evidence type="ECO:0000256" key="1">
    <source>
        <dbReference type="SAM" id="SignalP"/>
    </source>
</evidence>
<feature type="chain" id="PRO_5030997382" description="Secreted protein" evidence="1">
    <location>
        <begin position="17"/>
        <end position="72"/>
    </location>
</feature>
<evidence type="ECO:0000313" key="2">
    <source>
        <dbReference type="EMBL" id="QRD85730.1"/>
    </source>
</evidence>
<evidence type="ECO:0000313" key="3">
    <source>
        <dbReference type="Proteomes" id="UP000596276"/>
    </source>
</evidence>
<dbReference type="AlphaFoldDB" id="A0A7U2MLY9"/>
<dbReference type="EMBL" id="CP044620">
    <property type="protein sequence ID" value="QRD85730.1"/>
    <property type="molecule type" value="Genomic_DNA"/>
</dbReference>
<protein>
    <recommendedName>
        <fullName evidence="4">Secreted protein</fullName>
    </recommendedName>
</protein>
<dbReference type="Proteomes" id="UP000596276">
    <property type="component" value="Chromosome 3"/>
</dbReference>
<sequence>MRLSQLFSYLSVLGMAFVDAGGAGGKYHLHSLFPMAKDPLEPCSDYKDCVNNCDSGNFGVFNPNGYPQFICV</sequence>
<keyword evidence="1" id="KW-0732">Signal</keyword>